<dbReference type="PROSITE" id="PS50987">
    <property type="entry name" value="HTH_ARSR_2"/>
    <property type="match status" value="1"/>
</dbReference>
<dbReference type="GO" id="GO:0003677">
    <property type="term" value="F:DNA binding"/>
    <property type="evidence" value="ECO:0007669"/>
    <property type="project" value="UniProtKB-KW"/>
</dbReference>
<evidence type="ECO:0000313" key="5">
    <source>
        <dbReference type="EMBL" id="AEH60258.1"/>
    </source>
</evidence>
<dbReference type="InterPro" id="IPR051081">
    <property type="entry name" value="HTH_MetalResp_TranReg"/>
</dbReference>
<dbReference type="Gene3D" id="1.10.10.10">
    <property type="entry name" value="Winged helix-like DNA-binding domain superfamily/Winged helix DNA-binding domain"/>
    <property type="match status" value="1"/>
</dbReference>
<protein>
    <submittedName>
        <fullName evidence="5">Transcriptional regulator, ArsR family</fullName>
    </submittedName>
</protein>
<dbReference type="PANTHER" id="PTHR33154:SF33">
    <property type="entry name" value="TRANSCRIPTIONAL REPRESSOR SDPR"/>
    <property type="match status" value="1"/>
</dbReference>
<gene>
    <name evidence="5" type="ordered locus">Mzhil_0383</name>
</gene>
<evidence type="ECO:0000256" key="1">
    <source>
        <dbReference type="ARBA" id="ARBA00023015"/>
    </source>
</evidence>
<sequence>MDASIILDILGNENRRKILQILSNRPYYVSEISKKLEVGPKAIISHLSMLEDAGLVRCHIDSNRRKYFSISNNVYLDISLSPNSYVASIQTFSISQANDPRGHVHAKHERANDFVSDILEMNEKIQDIKGEIRDIVARQHELRAEINRIMDACDEIIEHNTKDPLEARILHELLADDCDLASLSYNLGIDPAIVNAYLSSLHRRRLIEFTIVNGHKYWTINKQKR</sequence>
<proteinExistence type="predicted"/>
<keyword evidence="6" id="KW-1185">Reference proteome</keyword>
<name>F7XPD1_METZD</name>
<dbReference type="SMART" id="SM00418">
    <property type="entry name" value="HTH_ARSR"/>
    <property type="match status" value="1"/>
</dbReference>
<dbReference type="Proteomes" id="UP000006622">
    <property type="component" value="Chromosome"/>
</dbReference>
<evidence type="ECO:0000256" key="3">
    <source>
        <dbReference type="ARBA" id="ARBA00023163"/>
    </source>
</evidence>
<keyword evidence="3" id="KW-0804">Transcription</keyword>
<dbReference type="GeneID" id="10821988"/>
<reference evidence="5 6" key="1">
    <citation type="submission" date="2010-07" db="EMBL/GenBank/DDBJ databases">
        <title>The complete genome of Methanosalsum zhilinae DSM 4017.</title>
        <authorList>
            <consortium name="US DOE Joint Genome Institute (JGI-PGF)"/>
            <person name="Lucas S."/>
            <person name="Copeland A."/>
            <person name="Lapidus A."/>
            <person name="Glavina del Rio T."/>
            <person name="Dalin E."/>
            <person name="Tice H."/>
            <person name="Bruce D."/>
            <person name="Goodwin L."/>
            <person name="Pitluck S."/>
            <person name="Kyrpides N."/>
            <person name="Mavromatis K."/>
            <person name="Ovchinnikova G."/>
            <person name="Daligault H."/>
            <person name="Detter J.C."/>
            <person name="Han C."/>
            <person name="Tapia R."/>
            <person name="Larimer F."/>
            <person name="Land M."/>
            <person name="Hauser L."/>
            <person name="Markowitz V."/>
            <person name="Cheng J.-F."/>
            <person name="Hugenholtz P."/>
            <person name="Woyke T."/>
            <person name="Wu D."/>
            <person name="Spring S."/>
            <person name="Schueler E."/>
            <person name="Brambilla E."/>
            <person name="Klenk H.-P."/>
            <person name="Eisen J.A."/>
        </authorList>
    </citation>
    <scope>NUCLEOTIDE SEQUENCE [LARGE SCALE GENOMIC DNA]</scope>
    <source>
        <strain evidence="6">DSM 4017 / NBRC 107636 / OCM 62 / WeN5</strain>
    </source>
</reference>
<keyword evidence="1" id="KW-0805">Transcription regulation</keyword>
<dbReference type="AlphaFoldDB" id="F7XPD1"/>
<dbReference type="GO" id="GO:0003700">
    <property type="term" value="F:DNA-binding transcription factor activity"/>
    <property type="evidence" value="ECO:0007669"/>
    <property type="project" value="InterPro"/>
</dbReference>
<dbReference type="InterPro" id="IPR036388">
    <property type="entry name" value="WH-like_DNA-bd_sf"/>
</dbReference>
<dbReference type="EMBL" id="CP002101">
    <property type="protein sequence ID" value="AEH60258.1"/>
    <property type="molecule type" value="Genomic_DNA"/>
</dbReference>
<dbReference type="KEGG" id="mzh:Mzhil_0383"/>
<organism evidence="5 6">
    <name type="scientific">Methanosalsum zhilinae (strain DSM 4017 / NBRC 107636 / OCM 62 / WeN5)</name>
    <name type="common">Methanohalophilus zhilinae</name>
    <dbReference type="NCBI Taxonomy" id="679901"/>
    <lineage>
        <taxon>Archaea</taxon>
        <taxon>Methanobacteriati</taxon>
        <taxon>Methanobacteriota</taxon>
        <taxon>Stenosarchaea group</taxon>
        <taxon>Methanomicrobia</taxon>
        <taxon>Methanosarcinales</taxon>
        <taxon>Methanosarcinaceae</taxon>
        <taxon>Methanosalsum</taxon>
    </lineage>
</organism>
<dbReference type="PANTHER" id="PTHR33154">
    <property type="entry name" value="TRANSCRIPTIONAL REGULATOR, ARSR FAMILY"/>
    <property type="match status" value="1"/>
</dbReference>
<dbReference type="Pfam" id="PF01022">
    <property type="entry name" value="HTH_5"/>
    <property type="match status" value="1"/>
</dbReference>
<dbReference type="OrthoDB" id="9623at2157"/>
<feature type="domain" description="HTH arsR-type" evidence="4">
    <location>
        <begin position="1"/>
        <end position="101"/>
    </location>
</feature>
<dbReference type="InterPro" id="IPR011991">
    <property type="entry name" value="ArsR-like_HTH"/>
</dbReference>
<dbReference type="InterPro" id="IPR001845">
    <property type="entry name" value="HTH_ArsR_DNA-bd_dom"/>
</dbReference>
<keyword evidence="2" id="KW-0238">DNA-binding</keyword>
<accession>F7XPD1</accession>
<dbReference type="STRING" id="679901.Mzhil_0383"/>
<dbReference type="RefSeq" id="WP_013897697.1">
    <property type="nucleotide sequence ID" value="NC_015676.1"/>
</dbReference>
<dbReference type="SUPFAM" id="SSF46785">
    <property type="entry name" value="Winged helix' DNA-binding domain"/>
    <property type="match status" value="2"/>
</dbReference>
<evidence type="ECO:0000256" key="2">
    <source>
        <dbReference type="ARBA" id="ARBA00023125"/>
    </source>
</evidence>
<evidence type="ECO:0000259" key="4">
    <source>
        <dbReference type="PROSITE" id="PS50987"/>
    </source>
</evidence>
<evidence type="ECO:0000313" key="6">
    <source>
        <dbReference type="Proteomes" id="UP000006622"/>
    </source>
</evidence>
<dbReference type="InterPro" id="IPR036390">
    <property type="entry name" value="WH_DNA-bd_sf"/>
</dbReference>
<dbReference type="CDD" id="cd00090">
    <property type="entry name" value="HTH_ARSR"/>
    <property type="match status" value="1"/>
</dbReference>
<dbReference type="HOGENOM" id="CLU_090889_0_0_2"/>